<dbReference type="PANTHER" id="PTHR10331">
    <property type="entry name" value="T COMPLEX PROTEIN 10"/>
    <property type="match status" value="1"/>
</dbReference>
<dbReference type="InterPro" id="IPR009852">
    <property type="entry name" value="CENPJ_C_dom"/>
</dbReference>
<protein>
    <submittedName>
        <fullName evidence="6">Uncharacterized protein LOC115003886</fullName>
    </submittedName>
</protein>
<feature type="compositionally biased region" description="Polar residues" evidence="3">
    <location>
        <begin position="458"/>
        <end position="473"/>
    </location>
</feature>
<feature type="coiled-coil region" evidence="2">
    <location>
        <begin position="620"/>
        <end position="647"/>
    </location>
</feature>
<feature type="region of interest" description="Disordered" evidence="3">
    <location>
        <begin position="458"/>
        <end position="495"/>
    </location>
</feature>
<accession>A0A6J2P6V6</accession>
<feature type="region of interest" description="Disordered" evidence="3">
    <location>
        <begin position="49"/>
        <end position="123"/>
    </location>
</feature>
<dbReference type="InterPro" id="IPR026581">
    <property type="entry name" value="TCP10L/CENPJ"/>
</dbReference>
<dbReference type="InParanoid" id="A0A6J2P6V6"/>
<dbReference type="AlphaFoldDB" id="A0A6J2P6V6"/>
<feature type="compositionally biased region" description="Basic and acidic residues" evidence="3">
    <location>
        <begin position="849"/>
        <end position="858"/>
    </location>
</feature>
<feature type="domain" description="Centromere protein J C-terminal" evidence="4">
    <location>
        <begin position="819"/>
        <end position="850"/>
    </location>
</feature>
<dbReference type="KEGG" id="cgob:115003886"/>
<evidence type="ECO:0000256" key="3">
    <source>
        <dbReference type="SAM" id="MobiDB-lite"/>
    </source>
</evidence>
<evidence type="ECO:0000256" key="2">
    <source>
        <dbReference type="SAM" id="Coils"/>
    </source>
</evidence>
<comment type="similarity">
    <text evidence="1">Belongs to the TCP10 family.</text>
</comment>
<dbReference type="GO" id="GO:0015631">
    <property type="term" value="F:tubulin binding"/>
    <property type="evidence" value="ECO:0007669"/>
    <property type="project" value="TreeGrafter"/>
</dbReference>
<evidence type="ECO:0000313" key="5">
    <source>
        <dbReference type="Proteomes" id="UP000504630"/>
    </source>
</evidence>
<feature type="compositionally biased region" description="Basic and acidic residues" evidence="3">
    <location>
        <begin position="590"/>
        <end position="612"/>
    </location>
</feature>
<keyword evidence="2" id="KW-0175">Coiled coil</keyword>
<evidence type="ECO:0000256" key="1">
    <source>
        <dbReference type="ARBA" id="ARBA00005627"/>
    </source>
</evidence>
<dbReference type="GO" id="GO:0060271">
    <property type="term" value="P:cilium assembly"/>
    <property type="evidence" value="ECO:0007669"/>
    <property type="project" value="TreeGrafter"/>
</dbReference>
<feature type="compositionally biased region" description="Polar residues" evidence="3">
    <location>
        <begin position="552"/>
        <end position="569"/>
    </location>
</feature>
<feature type="compositionally biased region" description="Low complexity" evidence="3">
    <location>
        <begin position="542"/>
        <end position="551"/>
    </location>
</feature>
<feature type="region of interest" description="Disordered" evidence="3">
    <location>
        <begin position="808"/>
        <end position="858"/>
    </location>
</feature>
<evidence type="ECO:0000259" key="4">
    <source>
        <dbReference type="Pfam" id="PF07202"/>
    </source>
</evidence>
<reference evidence="6" key="1">
    <citation type="submission" date="2025-08" db="UniProtKB">
        <authorList>
            <consortium name="RefSeq"/>
        </authorList>
    </citation>
    <scope>IDENTIFICATION</scope>
</reference>
<keyword evidence="5" id="KW-1185">Reference proteome</keyword>
<feature type="compositionally biased region" description="Basic and acidic residues" evidence="3">
    <location>
        <begin position="104"/>
        <end position="120"/>
    </location>
</feature>
<proteinExistence type="inferred from homology"/>
<feature type="region of interest" description="Disordered" evidence="3">
    <location>
        <begin position="168"/>
        <end position="192"/>
    </location>
</feature>
<name>A0A6J2P6V6_COTGO</name>
<evidence type="ECO:0000313" key="6">
    <source>
        <dbReference type="RefSeq" id="XP_029281688.1"/>
    </source>
</evidence>
<feature type="compositionally biased region" description="Basic and acidic residues" evidence="3">
    <location>
        <begin position="813"/>
        <end position="826"/>
    </location>
</feature>
<feature type="domain" description="Centromere protein J C-terminal" evidence="4">
    <location>
        <begin position="746"/>
        <end position="774"/>
    </location>
</feature>
<gene>
    <name evidence="6" type="primary">LOC115003886</name>
</gene>
<dbReference type="GO" id="GO:0005814">
    <property type="term" value="C:centriole"/>
    <property type="evidence" value="ECO:0007669"/>
    <property type="project" value="TreeGrafter"/>
</dbReference>
<sequence length="858" mass="96143">MAENIRVIPMQSGLNVAVRTSNDDDISLEGLMFPACVLLHWIMSSEKPPVFPGSSPPSEGRRPEDGPVATRHSPDTTTGTDQTVPEDGEQDPGRPSGGRNIRPAHPEHRVGEELKVHEISEPSQLQTLSGMMRLAEKRYFLWEDEGASWMDRNNLKVTDQPELQGRASLSLQQPSRKLTSGLQRRSSASSTVFKDEGTQLETFQSLTFQPEHSRKLETLQDVCVGPYNPQTPECSQRENQTNQVFPRVQSQEQAYVNTPLMLQRETLPIQVKQITTDGDEKVVKAYDPHSRESKCRINQLLSEPTPSVSKSFTEKRVRHREDEIKGPFEVTAPHRSTCVSSCSATSEGRWEESPQQSNTHVWTQQHASALTDNRVSPGAWRNQEVIVSFENDHMESVSSSNMETLSTVCDETKTHFHLCQCSKSRPGSSEGSNWAKGQKQATTTAFCLCAPNNTSRVPTPLNSFPTHSTARSTTGGGSQDEDRSPSQCHHFPKLPSPPPCLGLHGSHFNLSGDDYASEAEEGWMFPGIQKHERSVGSGLDPQQQSSSCSSSTDHQTQGRQNTLKLQSLTSERKPDAPHVAEAAQTSSGFLREREDETDELKRGCGRGDESPDVRNQQSLHKLQTTEVQALRQQMETLQQQFKQRESDWSEVRHQLDELIRENSELMKKLTDAPQCRLVAGRCTAHTHAHDQEGRTEGCSLVRRKVTSADQKTKTFTFFNGDIKHILEDGKVLYYYAGSQTTQTVHPTGLEVLHFPNKQIEKRHPGGKREILFPDQTIKYLEPDGSERTIFSDGTVVLLSPSGEKTVDFPNGQREVHTSQYKRREYPDGTVKTIYPDGRQETKYASGRVRTKEKDKVTI</sequence>
<dbReference type="GeneID" id="115003886"/>
<dbReference type="OrthoDB" id="10252174at2759"/>
<dbReference type="RefSeq" id="XP_029281688.1">
    <property type="nucleotide sequence ID" value="XM_029425828.1"/>
</dbReference>
<dbReference type="Proteomes" id="UP000504630">
    <property type="component" value="Chromosome 24"/>
</dbReference>
<organism evidence="5 6">
    <name type="scientific">Cottoperca gobio</name>
    <name type="common">Frogmouth</name>
    <name type="synonym">Aphritis gobio</name>
    <dbReference type="NCBI Taxonomy" id="56716"/>
    <lineage>
        <taxon>Eukaryota</taxon>
        <taxon>Metazoa</taxon>
        <taxon>Chordata</taxon>
        <taxon>Craniata</taxon>
        <taxon>Vertebrata</taxon>
        <taxon>Euteleostomi</taxon>
        <taxon>Actinopterygii</taxon>
        <taxon>Neopterygii</taxon>
        <taxon>Teleostei</taxon>
        <taxon>Neoteleostei</taxon>
        <taxon>Acanthomorphata</taxon>
        <taxon>Eupercaria</taxon>
        <taxon>Perciformes</taxon>
        <taxon>Notothenioidei</taxon>
        <taxon>Bovichtidae</taxon>
        <taxon>Cottoperca</taxon>
    </lineage>
</organism>
<dbReference type="GO" id="GO:0061511">
    <property type="term" value="P:centriole elongation"/>
    <property type="evidence" value="ECO:0007669"/>
    <property type="project" value="TreeGrafter"/>
</dbReference>
<feature type="domain" description="Centromere protein J C-terminal" evidence="4">
    <location>
        <begin position="782"/>
        <end position="816"/>
    </location>
</feature>
<feature type="region of interest" description="Disordered" evidence="3">
    <location>
        <begin position="532"/>
        <end position="615"/>
    </location>
</feature>
<dbReference type="Gene3D" id="2.60.450.20">
    <property type="match status" value="1"/>
</dbReference>
<dbReference type="Pfam" id="PF07202">
    <property type="entry name" value="Tcp10_C"/>
    <property type="match status" value="3"/>
</dbReference>
<dbReference type="InterPro" id="IPR047002">
    <property type="entry name" value="Tcp10_C_sf"/>
</dbReference>
<dbReference type="PANTHER" id="PTHR10331:SF6">
    <property type="entry name" value="SPINDLE ASSEMBLY ABNORMAL 4"/>
    <property type="match status" value="1"/>
</dbReference>
<dbReference type="GO" id="GO:0005813">
    <property type="term" value="C:centrosome"/>
    <property type="evidence" value="ECO:0007669"/>
    <property type="project" value="TreeGrafter"/>
</dbReference>